<accession>A0ABR2K2R7</accession>
<evidence type="ECO:0000256" key="5">
    <source>
        <dbReference type="PROSITE-ProRule" id="PRU00104"/>
    </source>
</evidence>
<dbReference type="Gene3D" id="3.30.2410.10">
    <property type="entry name" value="Hect, E3 ligase catalytic domain"/>
    <property type="match status" value="1"/>
</dbReference>
<gene>
    <name evidence="7" type="ORF">M9Y10_040853</name>
</gene>
<feature type="active site" description="Glycyl thioester intermediate" evidence="5">
    <location>
        <position position="677"/>
    </location>
</feature>
<dbReference type="EC" id="2.3.2.26" evidence="2"/>
<evidence type="ECO:0000256" key="1">
    <source>
        <dbReference type="ARBA" id="ARBA00000885"/>
    </source>
</evidence>
<dbReference type="PANTHER" id="PTHR45700">
    <property type="entry name" value="UBIQUITIN-PROTEIN LIGASE E3C"/>
    <property type="match status" value="1"/>
</dbReference>
<dbReference type="Gene3D" id="3.90.1750.10">
    <property type="entry name" value="Hect, E3 ligase catalytic domains"/>
    <property type="match status" value="1"/>
</dbReference>
<dbReference type="SMART" id="SM00119">
    <property type="entry name" value="HECTc"/>
    <property type="match status" value="1"/>
</dbReference>
<protein>
    <recommendedName>
        <fullName evidence="2">HECT-type E3 ubiquitin transferase</fullName>
        <ecNumber evidence="2">2.3.2.26</ecNumber>
    </recommendedName>
</protein>
<reference evidence="7 8" key="1">
    <citation type="submission" date="2024-04" db="EMBL/GenBank/DDBJ databases">
        <title>Tritrichomonas musculus Genome.</title>
        <authorList>
            <person name="Alves-Ferreira E."/>
            <person name="Grigg M."/>
            <person name="Lorenzi H."/>
            <person name="Galac M."/>
        </authorList>
    </citation>
    <scope>NUCLEOTIDE SEQUENCE [LARGE SCALE GENOMIC DNA]</scope>
    <source>
        <strain evidence="7 8">EAF2021</strain>
    </source>
</reference>
<evidence type="ECO:0000313" key="7">
    <source>
        <dbReference type="EMBL" id="KAK8885405.1"/>
    </source>
</evidence>
<comment type="catalytic activity">
    <reaction evidence="1">
        <text>S-ubiquitinyl-[E2 ubiquitin-conjugating enzyme]-L-cysteine + [acceptor protein]-L-lysine = [E2 ubiquitin-conjugating enzyme]-L-cysteine + N(6)-ubiquitinyl-[acceptor protein]-L-lysine.</text>
        <dbReference type="EC" id="2.3.2.26"/>
    </reaction>
</comment>
<comment type="caution">
    <text evidence="7">The sequence shown here is derived from an EMBL/GenBank/DDBJ whole genome shotgun (WGS) entry which is preliminary data.</text>
</comment>
<name>A0ABR2K2R7_9EUKA</name>
<dbReference type="GO" id="GO:0016874">
    <property type="term" value="F:ligase activity"/>
    <property type="evidence" value="ECO:0007669"/>
    <property type="project" value="UniProtKB-KW"/>
</dbReference>
<dbReference type="SUPFAM" id="SSF56204">
    <property type="entry name" value="Hect, E3 ligase catalytic domain"/>
    <property type="match status" value="1"/>
</dbReference>
<organism evidence="7 8">
    <name type="scientific">Tritrichomonas musculus</name>
    <dbReference type="NCBI Taxonomy" id="1915356"/>
    <lineage>
        <taxon>Eukaryota</taxon>
        <taxon>Metamonada</taxon>
        <taxon>Parabasalia</taxon>
        <taxon>Tritrichomonadida</taxon>
        <taxon>Tritrichomonadidae</taxon>
        <taxon>Tritrichomonas</taxon>
    </lineage>
</organism>
<keyword evidence="7" id="KW-0436">Ligase</keyword>
<evidence type="ECO:0000256" key="2">
    <source>
        <dbReference type="ARBA" id="ARBA00012485"/>
    </source>
</evidence>
<dbReference type="Proteomes" id="UP001470230">
    <property type="component" value="Unassembled WGS sequence"/>
</dbReference>
<keyword evidence="8" id="KW-1185">Reference proteome</keyword>
<dbReference type="Pfam" id="PF16558">
    <property type="entry name" value="AZUL"/>
    <property type="match status" value="1"/>
</dbReference>
<dbReference type="InterPro" id="IPR044611">
    <property type="entry name" value="E3A/B/C-like"/>
</dbReference>
<dbReference type="CDD" id="cd00078">
    <property type="entry name" value="HECTc"/>
    <property type="match status" value="1"/>
</dbReference>
<dbReference type="InterPro" id="IPR035983">
    <property type="entry name" value="Hect_E3_ubiquitin_ligase"/>
</dbReference>
<dbReference type="InterPro" id="IPR032353">
    <property type="entry name" value="AZUL"/>
</dbReference>
<dbReference type="Gene3D" id="6.10.130.10">
    <property type="entry name" value="Ubiquitin-protein ligase E3A, N-terminal zinc-binding domain (AZUL)"/>
    <property type="match status" value="1"/>
</dbReference>
<dbReference type="InterPro" id="IPR042556">
    <property type="entry name" value="AZUL_sf"/>
</dbReference>
<evidence type="ECO:0000313" key="8">
    <source>
        <dbReference type="Proteomes" id="UP001470230"/>
    </source>
</evidence>
<evidence type="ECO:0000256" key="4">
    <source>
        <dbReference type="ARBA" id="ARBA00022786"/>
    </source>
</evidence>
<dbReference type="PANTHER" id="PTHR45700:SF8">
    <property type="entry name" value="HECT-TYPE E3 UBIQUITIN TRANSFERASE"/>
    <property type="match status" value="1"/>
</dbReference>
<evidence type="ECO:0000259" key="6">
    <source>
        <dbReference type="PROSITE" id="PS50237"/>
    </source>
</evidence>
<dbReference type="Pfam" id="PF00632">
    <property type="entry name" value="HECT"/>
    <property type="match status" value="1"/>
</dbReference>
<keyword evidence="4 5" id="KW-0833">Ubl conjugation pathway</keyword>
<dbReference type="EMBL" id="JAPFFF010000007">
    <property type="protein sequence ID" value="KAK8885405.1"/>
    <property type="molecule type" value="Genomic_DNA"/>
</dbReference>
<keyword evidence="3" id="KW-0808">Transferase</keyword>
<dbReference type="PROSITE" id="PS50237">
    <property type="entry name" value="HECT"/>
    <property type="match status" value="1"/>
</dbReference>
<sequence>MANTSDQLSRLYYKQFTTGCDKIICKNTSCARCKDFKLSSKIESKGDLIELAQQYANNHQKSPKLCESMKNITYGETQRETLSSIMTFAQSEFNNPEICIKQVNSIFSDKQIFAHILNSNEMPLSITNSRIDDSFFFEFSDKLTKMENVSNILLACLTAAAQWVTGNKKFFNSYLNMRIFVILFYFPDIISPLISPPVLIPLIKLLSSIESEEKKVFCSWLSQLHFLRKQMVGFFHTAIATYYADHPNTNPHSETIHSILKAMSFLYVANCESDSPIPVSCFYDELINQYFNLDEEMDLYTRKNVHGRRASLLKKCPFALSLQTKESVTKAESKQLMQLMAQHSMMTSNQSNLKGESYMTIKIRRKFLLRDAINQLSRQDSQSFLKKLKVVFEGEAAVDVGGPSREFLYSITEKLFSPDFSMFVVTNDRYMWFSHCTFETERSFFLIGCVVGLAIHNSVLLPIRFPLVVYKRLLYPNKKLNINDLKEIDADLASGFLSLREIKENDGDVSQADLTFSATVSIFDDEKEVPISDKIPMETPVTNQNLEKYIQSYIDFKLIKQIEKPFNSFQKGFDMTCNCSTYRLLEPEEMDILVSGVEVYDWEALKSGTTCSNGYSDKSRQIKWFWEFFKTLSKDDKLRFLKFATGTDRAPIGGLGKINLKIKASKNVENLPTAHTCFSILVLPKYKTKEDLVEKVKLALQYTEGFGLK</sequence>
<dbReference type="InterPro" id="IPR000569">
    <property type="entry name" value="HECT_dom"/>
</dbReference>
<feature type="domain" description="HECT" evidence="6">
    <location>
        <begin position="380"/>
        <end position="709"/>
    </location>
</feature>
<dbReference type="Gene3D" id="3.30.2160.10">
    <property type="entry name" value="Hect, E3 ligase catalytic domain"/>
    <property type="match status" value="1"/>
</dbReference>
<proteinExistence type="predicted"/>
<evidence type="ECO:0000256" key="3">
    <source>
        <dbReference type="ARBA" id="ARBA00022679"/>
    </source>
</evidence>